<proteinExistence type="predicted"/>
<dbReference type="CDD" id="cd07067">
    <property type="entry name" value="HP_PGM_like"/>
    <property type="match status" value="1"/>
</dbReference>
<dbReference type="PANTHER" id="PTHR46517:SF1">
    <property type="entry name" value="FRUCTOSE-2,6-BISPHOSPHATASE TIGAR"/>
    <property type="match status" value="1"/>
</dbReference>
<comment type="caution">
    <text evidence="4">The sequence shown here is derived from an EMBL/GenBank/DDBJ whole genome shotgun (WGS) entry which is preliminary data.</text>
</comment>
<evidence type="ECO:0000256" key="1">
    <source>
        <dbReference type="ARBA" id="ARBA00022801"/>
    </source>
</evidence>
<sequence length="212" mass="23669">MLVYLIRHGQSEANVKGVIQGHQDFPLTELGEQQASLVADAMKDVSLDAIYASDLMRAYHTAREVENEQQASLSAWELIREVGLGPLEGKTRAEMLDEYPDLHVRSLLTSGIDGTESIEDITFRCQNVLNALLKQHKDDTVALVSHGGFISIFLLYLIAGEQWHQLKRPFIIGNTGISKVEMNDEGFTSVHFVNRTDHLERGTNLTSSTVVY</sequence>
<organism evidence="4 5">
    <name type="scientific">Texcoconibacillus texcoconensis</name>
    <dbReference type="NCBI Taxonomy" id="1095777"/>
    <lineage>
        <taxon>Bacteria</taxon>
        <taxon>Bacillati</taxon>
        <taxon>Bacillota</taxon>
        <taxon>Bacilli</taxon>
        <taxon>Bacillales</taxon>
        <taxon>Bacillaceae</taxon>
        <taxon>Texcoconibacillus</taxon>
    </lineage>
</organism>
<dbReference type="Pfam" id="PF00300">
    <property type="entry name" value="His_Phos_1"/>
    <property type="match status" value="1"/>
</dbReference>
<dbReference type="Gene3D" id="3.40.50.1240">
    <property type="entry name" value="Phosphoglycerate mutase-like"/>
    <property type="match status" value="1"/>
</dbReference>
<feature type="active site" description="Proton donor/acceptor" evidence="2">
    <location>
        <position position="81"/>
    </location>
</feature>
<dbReference type="AlphaFoldDB" id="A0A840QTM8"/>
<dbReference type="PROSITE" id="PS00175">
    <property type="entry name" value="PG_MUTASE"/>
    <property type="match status" value="1"/>
</dbReference>
<dbReference type="SMART" id="SM00855">
    <property type="entry name" value="PGAM"/>
    <property type="match status" value="1"/>
</dbReference>
<dbReference type="GO" id="GO:0004331">
    <property type="term" value="F:fructose-2,6-bisphosphate 2-phosphatase activity"/>
    <property type="evidence" value="ECO:0007669"/>
    <property type="project" value="TreeGrafter"/>
</dbReference>
<dbReference type="GO" id="GO:0043456">
    <property type="term" value="P:regulation of pentose-phosphate shunt"/>
    <property type="evidence" value="ECO:0007669"/>
    <property type="project" value="TreeGrafter"/>
</dbReference>
<dbReference type="InterPro" id="IPR029033">
    <property type="entry name" value="His_PPase_superfam"/>
</dbReference>
<dbReference type="InterPro" id="IPR013078">
    <property type="entry name" value="His_Pase_superF_clade-1"/>
</dbReference>
<dbReference type="SUPFAM" id="SSF53254">
    <property type="entry name" value="Phosphoglycerate mutase-like"/>
    <property type="match status" value="1"/>
</dbReference>
<dbReference type="InterPro" id="IPR003094">
    <property type="entry name" value="6Pfruct_kin"/>
</dbReference>
<evidence type="ECO:0000313" key="5">
    <source>
        <dbReference type="Proteomes" id="UP000551878"/>
    </source>
</evidence>
<feature type="binding site" evidence="3">
    <location>
        <begin position="7"/>
        <end position="14"/>
    </location>
    <ligand>
        <name>substrate</name>
    </ligand>
</feature>
<feature type="binding site" evidence="3">
    <location>
        <position position="57"/>
    </location>
    <ligand>
        <name>substrate</name>
    </ligand>
</feature>
<reference evidence="4 5" key="1">
    <citation type="submission" date="2020-08" db="EMBL/GenBank/DDBJ databases">
        <title>Genomic Encyclopedia of Type Strains, Phase IV (KMG-IV): sequencing the most valuable type-strain genomes for metagenomic binning, comparative biology and taxonomic classification.</title>
        <authorList>
            <person name="Goeker M."/>
        </authorList>
    </citation>
    <scope>NUCLEOTIDE SEQUENCE [LARGE SCALE GENOMIC DNA]</scope>
    <source>
        <strain evidence="4 5">DSM 24696</strain>
    </source>
</reference>
<dbReference type="GO" id="GO:0045820">
    <property type="term" value="P:negative regulation of glycolytic process"/>
    <property type="evidence" value="ECO:0007669"/>
    <property type="project" value="TreeGrafter"/>
</dbReference>
<feature type="active site" description="Tele-phosphohistidine intermediate" evidence="2">
    <location>
        <position position="8"/>
    </location>
</feature>
<evidence type="ECO:0000313" key="4">
    <source>
        <dbReference type="EMBL" id="MBB5174658.1"/>
    </source>
</evidence>
<protein>
    <submittedName>
        <fullName evidence="4">Putative phosphatase</fullName>
    </submittedName>
</protein>
<keyword evidence="1" id="KW-0378">Hydrolase</keyword>
<dbReference type="GO" id="GO:0005829">
    <property type="term" value="C:cytosol"/>
    <property type="evidence" value="ECO:0007669"/>
    <property type="project" value="TreeGrafter"/>
</dbReference>
<dbReference type="Proteomes" id="UP000551878">
    <property type="component" value="Unassembled WGS sequence"/>
</dbReference>
<accession>A0A840QTM8</accession>
<dbReference type="PANTHER" id="PTHR46517">
    <property type="entry name" value="FRUCTOSE-2,6-BISPHOSPHATASE TIGAR"/>
    <property type="match status" value="1"/>
</dbReference>
<dbReference type="GO" id="GO:0006003">
    <property type="term" value="P:fructose 2,6-bisphosphate metabolic process"/>
    <property type="evidence" value="ECO:0007669"/>
    <property type="project" value="InterPro"/>
</dbReference>
<dbReference type="InterPro" id="IPR001345">
    <property type="entry name" value="PG/BPGM_mutase_AS"/>
</dbReference>
<dbReference type="InterPro" id="IPR051695">
    <property type="entry name" value="Phosphoglycerate_Mutase"/>
</dbReference>
<name>A0A840QTM8_9BACI</name>
<keyword evidence="5" id="KW-1185">Reference proteome</keyword>
<gene>
    <name evidence="4" type="ORF">HNQ41_002875</name>
</gene>
<dbReference type="RefSeq" id="WP_184665070.1">
    <property type="nucleotide sequence ID" value="NZ_JACHHB010000015.1"/>
</dbReference>
<dbReference type="PRINTS" id="PR00991">
    <property type="entry name" value="6PFRUCTKNASE"/>
</dbReference>
<evidence type="ECO:0000256" key="2">
    <source>
        <dbReference type="PIRSR" id="PIRSR613078-1"/>
    </source>
</evidence>
<evidence type="ECO:0000256" key="3">
    <source>
        <dbReference type="PIRSR" id="PIRSR613078-2"/>
    </source>
</evidence>
<dbReference type="GO" id="GO:0005524">
    <property type="term" value="F:ATP binding"/>
    <property type="evidence" value="ECO:0007669"/>
    <property type="project" value="InterPro"/>
</dbReference>
<dbReference type="EMBL" id="JACHHB010000015">
    <property type="protein sequence ID" value="MBB5174658.1"/>
    <property type="molecule type" value="Genomic_DNA"/>
</dbReference>